<evidence type="ECO:0000256" key="1">
    <source>
        <dbReference type="SAM" id="MobiDB-lite"/>
    </source>
</evidence>
<comment type="caution">
    <text evidence="2">The sequence shown here is derived from an EMBL/GenBank/DDBJ whole genome shotgun (WGS) entry which is preliminary data.</text>
</comment>
<feature type="compositionally biased region" description="Basic residues" evidence="1">
    <location>
        <begin position="7"/>
        <end position="16"/>
    </location>
</feature>
<accession>A0A9P5PR34</accession>
<protein>
    <submittedName>
        <fullName evidence="2">Uncharacterized protein</fullName>
    </submittedName>
</protein>
<dbReference type="AlphaFoldDB" id="A0A9P5PR34"/>
<dbReference type="EMBL" id="JADNRY010000067">
    <property type="protein sequence ID" value="KAF9067824.1"/>
    <property type="molecule type" value="Genomic_DNA"/>
</dbReference>
<feature type="compositionally biased region" description="Low complexity" evidence="1">
    <location>
        <begin position="17"/>
        <end position="31"/>
    </location>
</feature>
<keyword evidence="3" id="KW-1185">Reference proteome</keyword>
<feature type="region of interest" description="Disordered" evidence="1">
    <location>
        <begin position="1"/>
        <end position="87"/>
    </location>
</feature>
<organism evidence="2 3">
    <name type="scientific">Rhodocollybia butyracea</name>
    <dbReference type="NCBI Taxonomy" id="206335"/>
    <lineage>
        <taxon>Eukaryota</taxon>
        <taxon>Fungi</taxon>
        <taxon>Dikarya</taxon>
        <taxon>Basidiomycota</taxon>
        <taxon>Agaricomycotina</taxon>
        <taxon>Agaricomycetes</taxon>
        <taxon>Agaricomycetidae</taxon>
        <taxon>Agaricales</taxon>
        <taxon>Marasmiineae</taxon>
        <taxon>Omphalotaceae</taxon>
        <taxon>Rhodocollybia</taxon>
    </lineage>
</organism>
<evidence type="ECO:0000313" key="2">
    <source>
        <dbReference type="EMBL" id="KAF9067824.1"/>
    </source>
</evidence>
<proteinExistence type="predicted"/>
<evidence type="ECO:0000313" key="3">
    <source>
        <dbReference type="Proteomes" id="UP000772434"/>
    </source>
</evidence>
<gene>
    <name evidence="2" type="ORF">BDP27DRAFT_1364522</name>
</gene>
<name>A0A9P5PR34_9AGAR</name>
<sequence>MSCSRNPLRRKDKAKKTSQPATATNTTASTSDNERTRTNSGAETSAKEYAPKRGHKESKKDTAAEVGGSDEPDDVMSVDGQSSHDIEAGDAGQSAIFSGKFDIYAMGLAFLSSVYLPKGVSQPQYEDLYKTILTYQAESDFSGQCAIPDLSDQTSGSGSFLSVAFADPFSDKPYDIAIKDMESVDSVSYTAAQQGKKFGTPTMGIPGVYASLSLRDSGCGIQSSKGEFRMSRVWTKNDNGKLIELFEGVMNLPINYGSWECNGGIFCLLGRASQERYGRKGNRARLWLTTVTKVSRCTIVTVEDMLGYDDDSKDYHYNCRHGGGGIVIFGELVWRLFNCKLSAEFGRYVSRAMNVGGDGLFTKAEHGAAKDILEVKLWRPSFAVLQTQKDETDVELPFELTKAQLESAEQRSMSAKTKALVRLFYPNWGILLSL</sequence>
<dbReference type="OrthoDB" id="3256283at2759"/>
<dbReference type="Proteomes" id="UP000772434">
    <property type="component" value="Unassembled WGS sequence"/>
</dbReference>
<reference evidence="2" key="1">
    <citation type="submission" date="2020-11" db="EMBL/GenBank/DDBJ databases">
        <authorList>
            <consortium name="DOE Joint Genome Institute"/>
            <person name="Ahrendt S."/>
            <person name="Riley R."/>
            <person name="Andreopoulos W."/>
            <person name="Labutti K."/>
            <person name="Pangilinan J."/>
            <person name="Ruiz-Duenas F.J."/>
            <person name="Barrasa J.M."/>
            <person name="Sanchez-Garcia M."/>
            <person name="Camarero S."/>
            <person name="Miyauchi S."/>
            <person name="Serrano A."/>
            <person name="Linde D."/>
            <person name="Babiker R."/>
            <person name="Drula E."/>
            <person name="Ayuso-Fernandez I."/>
            <person name="Pacheco R."/>
            <person name="Padilla G."/>
            <person name="Ferreira P."/>
            <person name="Barriuso J."/>
            <person name="Kellner H."/>
            <person name="Castanera R."/>
            <person name="Alfaro M."/>
            <person name="Ramirez L."/>
            <person name="Pisabarro A.G."/>
            <person name="Kuo A."/>
            <person name="Tritt A."/>
            <person name="Lipzen A."/>
            <person name="He G."/>
            <person name="Yan M."/>
            <person name="Ng V."/>
            <person name="Cullen D."/>
            <person name="Martin F."/>
            <person name="Rosso M.-N."/>
            <person name="Henrissat B."/>
            <person name="Hibbett D."/>
            <person name="Martinez A.T."/>
            <person name="Grigoriev I.V."/>
        </authorList>
    </citation>
    <scope>NUCLEOTIDE SEQUENCE</scope>
    <source>
        <strain evidence="2">AH 40177</strain>
    </source>
</reference>